<reference evidence="2 3" key="1">
    <citation type="journal article" date="2013" name="PLoS Genet.">
        <title>The genome and development-dependent transcriptomes of Pyronema confluens: a window into fungal evolution.</title>
        <authorList>
            <person name="Traeger S."/>
            <person name="Altegoer F."/>
            <person name="Freitag M."/>
            <person name="Gabaldon T."/>
            <person name="Kempken F."/>
            <person name="Kumar A."/>
            <person name="Marcet-Houben M."/>
            <person name="Poggeler S."/>
            <person name="Stajich J.E."/>
            <person name="Nowrousian M."/>
        </authorList>
    </citation>
    <scope>NUCLEOTIDE SEQUENCE [LARGE SCALE GENOMIC DNA]</scope>
    <source>
        <strain evidence="3">CBS 100304</strain>
        <tissue evidence="2">Vegetative mycelium</tissue>
    </source>
</reference>
<feature type="region of interest" description="Disordered" evidence="1">
    <location>
        <begin position="61"/>
        <end position="84"/>
    </location>
</feature>
<evidence type="ECO:0000313" key="2">
    <source>
        <dbReference type="EMBL" id="CCX32290.1"/>
    </source>
</evidence>
<accession>U4LSJ7</accession>
<evidence type="ECO:0000256" key="1">
    <source>
        <dbReference type="SAM" id="MobiDB-lite"/>
    </source>
</evidence>
<evidence type="ECO:0000313" key="3">
    <source>
        <dbReference type="Proteomes" id="UP000018144"/>
    </source>
</evidence>
<dbReference type="EMBL" id="HF935806">
    <property type="protein sequence ID" value="CCX32290.1"/>
    <property type="molecule type" value="Genomic_DNA"/>
</dbReference>
<gene>
    <name evidence="2" type="ORF">PCON_12911</name>
</gene>
<dbReference type="AlphaFoldDB" id="U4LSJ7"/>
<name>U4LSJ7_PYROM</name>
<protein>
    <submittedName>
        <fullName evidence="2">Uncharacterized protein</fullName>
    </submittedName>
</protein>
<organism evidence="2 3">
    <name type="scientific">Pyronema omphalodes (strain CBS 100304)</name>
    <name type="common">Pyronema confluens</name>
    <dbReference type="NCBI Taxonomy" id="1076935"/>
    <lineage>
        <taxon>Eukaryota</taxon>
        <taxon>Fungi</taxon>
        <taxon>Dikarya</taxon>
        <taxon>Ascomycota</taxon>
        <taxon>Pezizomycotina</taxon>
        <taxon>Pezizomycetes</taxon>
        <taxon>Pezizales</taxon>
        <taxon>Pyronemataceae</taxon>
        <taxon>Pyronema</taxon>
    </lineage>
</organism>
<dbReference type="Proteomes" id="UP000018144">
    <property type="component" value="Unassembled WGS sequence"/>
</dbReference>
<sequence>MTPLSASRLPGAYGRTKLDGFKPRLQPHDVVQWILTQDDSALHLMCSNRVPRRLSISNQASAAEVRHSGTWKKTKGVHSRNNDW</sequence>
<keyword evidence="3" id="KW-1185">Reference proteome</keyword>
<feature type="compositionally biased region" description="Basic residues" evidence="1">
    <location>
        <begin position="69"/>
        <end position="78"/>
    </location>
</feature>
<proteinExistence type="predicted"/>